<dbReference type="RefSeq" id="WP_154262209.1">
    <property type="nucleotide sequence ID" value="NZ_CP040438.1"/>
</dbReference>
<evidence type="ECO:0000313" key="1">
    <source>
        <dbReference type="EMBL" id="MBH1653336.1"/>
    </source>
</evidence>
<comment type="caution">
    <text evidence="1">The sequence shown here is derived from an EMBL/GenBank/DDBJ whole genome shotgun (WGS) entry which is preliminary data.</text>
</comment>
<dbReference type="Proteomes" id="UP000625930">
    <property type="component" value="Unassembled WGS sequence"/>
</dbReference>
<proteinExistence type="predicted"/>
<dbReference type="AlphaFoldDB" id="A0A6B8IZ32"/>
<reference evidence="1" key="1">
    <citation type="submission" date="2020-11" db="EMBL/GenBank/DDBJ databases">
        <title>Enhanced detection system for hospital associated transmission using whole genome sequencing surveillance.</title>
        <authorList>
            <person name="Harrison L.H."/>
            <person name="Van Tyne D."/>
            <person name="Marsh J.W."/>
            <person name="Griffith M.P."/>
            <person name="Snyder D.J."/>
            <person name="Cooper V.S."/>
            <person name="Mustapha M."/>
        </authorList>
    </citation>
    <scope>NUCLEOTIDE SEQUENCE</scope>
    <source>
        <strain evidence="1">STEN00091</strain>
    </source>
</reference>
<sequence>MSDSSPCVAAATLDAQLAEDLAGYCLRAVGPSRVCLRGQELAAIAAPLRAAGCNVVEDAQGVSSLPGRSLGIAWAGDAVERSSALDCTLDSMVLIGPAECSQELSDWVKQAVAQGWQMHPATYALEGAPAGAAVLALSREGVHSLQPSVDLQASYHGLAAALVRPGDAVIATDAGDRGLWRIVQQHSRCRWLGVVMEPALELELELEPGVEWLEPSAWRQNAQPVDVVITSLGHEHSDLSVWLQHVQAVLARSGRLVVAIPLHDGRSAQARALMDAMEQQGLAIDRAWWQGLNHPAGLSQFVEVPRDADDHLLLDPTITATADALVLMAVKINGHGVIRDASLQAPNIIAFQRDYLDASLVRLIVAMGLRLESAGLRRQLADRVLRECPDTSADYGAALCVLLYDTTASGGDRRDALLAAAKRYMDLPVANPTVLRWQVSLAFAAALLHQADGELSLAADCYTRVLAFDVLQFSPLLGTKTTAAAVRLGWIRFGQGDVAAAREAWARGLDEARRLSAQSLWREVVGNADAPETFALPELAAVMDEAGCLASALRLTAEVPLRPGLAWQWSNRSWRTQLHELRSQLQHSKLWLEQLQDSKDWLDGQYHQLTAALEQSRQVIEAARLQKNLLDKEIAGIRAAFHLAHQHAEARQSALQGELRQAQAENADLLDLYARQQAVHARLEASARTLAAATGVVMGNAPQPCLPAESLAAEMSRLAEALERLPMKRMVRVMLSALTSLLRRR</sequence>
<evidence type="ECO:0000313" key="2">
    <source>
        <dbReference type="Proteomes" id="UP000625930"/>
    </source>
</evidence>
<dbReference type="EMBL" id="JADUNP010000031">
    <property type="protein sequence ID" value="MBH1653336.1"/>
    <property type="molecule type" value="Genomic_DNA"/>
</dbReference>
<name>A0A6B8IZ32_STEMA</name>
<accession>A0A6B8IZ32</accession>
<gene>
    <name evidence="1" type="ORF">I5U67_14300</name>
</gene>
<organism evidence="1 2">
    <name type="scientific">Stenotrophomonas maltophilia</name>
    <name type="common">Pseudomonas maltophilia</name>
    <name type="synonym">Xanthomonas maltophilia</name>
    <dbReference type="NCBI Taxonomy" id="40324"/>
    <lineage>
        <taxon>Bacteria</taxon>
        <taxon>Pseudomonadati</taxon>
        <taxon>Pseudomonadota</taxon>
        <taxon>Gammaproteobacteria</taxon>
        <taxon>Lysobacterales</taxon>
        <taxon>Lysobacteraceae</taxon>
        <taxon>Stenotrophomonas</taxon>
        <taxon>Stenotrophomonas maltophilia group</taxon>
    </lineage>
</organism>
<protein>
    <submittedName>
        <fullName evidence="1">Uncharacterized protein</fullName>
    </submittedName>
</protein>